<dbReference type="Proteomes" id="UP000003250">
    <property type="component" value="Unassembled WGS sequence"/>
</dbReference>
<gene>
    <name evidence="2" type="ORF">MAXJ12_31729</name>
</gene>
<feature type="region of interest" description="Disordered" evidence="1">
    <location>
        <begin position="1"/>
        <end position="40"/>
    </location>
</feature>
<dbReference type="EMBL" id="AHAM01000285">
    <property type="protein sequence ID" value="EHK53121.1"/>
    <property type="molecule type" value="Genomic_DNA"/>
</dbReference>
<evidence type="ECO:0000313" key="2">
    <source>
        <dbReference type="EMBL" id="EHK53121.1"/>
    </source>
</evidence>
<keyword evidence="2" id="KW-0808">Transferase</keyword>
<accession>H0I1K8</accession>
<evidence type="ECO:0000256" key="1">
    <source>
        <dbReference type="SAM" id="MobiDB-lite"/>
    </source>
</evidence>
<reference evidence="2 3" key="1">
    <citation type="journal article" date="2012" name="J. Bacteriol.">
        <title>Draft Genome Sequence of Mesorhizobium alhagi CCNWXJ12-2T, a Novel Salt-Resistant Species Isolated from the Desert of Northwestern China.</title>
        <authorList>
            <person name="Zhou M."/>
            <person name="Chen W."/>
            <person name="Chen H."/>
            <person name="Wei G."/>
        </authorList>
    </citation>
    <scope>NUCLEOTIDE SEQUENCE [LARGE SCALE GENOMIC DNA]</scope>
    <source>
        <strain evidence="2 3">CCNWXJ12-2</strain>
    </source>
</reference>
<name>H0I1K8_9HYPH</name>
<evidence type="ECO:0000313" key="3">
    <source>
        <dbReference type="Proteomes" id="UP000003250"/>
    </source>
</evidence>
<organism evidence="2 3">
    <name type="scientific">Mesorhizobium alhagi CCNWXJ12-2</name>
    <dbReference type="NCBI Taxonomy" id="1107882"/>
    <lineage>
        <taxon>Bacteria</taxon>
        <taxon>Pseudomonadati</taxon>
        <taxon>Pseudomonadota</taxon>
        <taxon>Alphaproteobacteria</taxon>
        <taxon>Hyphomicrobiales</taxon>
        <taxon>Phyllobacteriaceae</taxon>
        <taxon>Allomesorhizobium</taxon>
    </lineage>
</organism>
<keyword evidence="3" id="KW-1185">Reference proteome</keyword>
<keyword evidence="2" id="KW-0418">Kinase</keyword>
<sequence>MRSKPQAIASTKGVQRHPVATAPRALTKSDPRIEFDALTPPDPEQTVALLRPGSPEPLAPAETLNQSYAKLLDILSAEPRQCLLALASARGNVIEVKGYAATVERIGELGRRINQLIETPATIHGHLVTDAQCAALTFASDLPAYPEQPLAVQTATPEVRSGEVLTGRIHNFRRSRLYLIIIDDDGKVQELEDLRPEAGNTVSFRAPLTLTDGPVGTVQLLVAIASDHALLTFSAHEGTQAEPYFEQLRNEILKQGNPVDFGVASFIVR</sequence>
<dbReference type="AlphaFoldDB" id="H0I1K8"/>
<dbReference type="PATRIC" id="fig|1107882.3.peg.6141"/>
<protein>
    <submittedName>
        <fullName evidence="2">Serine/threonine kinase</fullName>
    </submittedName>
</protein>
<proteinExistence type="predicted"/>
<dbReference type="GO" id="GO:0016301">
    <property type="term" value="F:kinase activity"/>
    <property type="evidence" value="ECO:0007669"/>
    <property type="project" value="UniProtKB-KW"/>
</dbReference>